<keyword evidence="1" id="KW-0472">Membrane</keyword>
<proteinExistence type="predicted"/>
<reference evidence="2 3" key="1">
    <citation type="journal article" date="2016" name="Front. Microbiol.">
        <title>Microevolution Analysis of Bacillus coahuilensis Unveils Differences in Phosphorus Acquisition Strategies and Their Regulation.</title>
        <authorList>
            <person name="Gomez-Lunar Z."/>
            <person name="Hernandez-Gonzalez I."/>
            <person name="Rodriguez-Torres M.D."/>
            <person name="Souza V."/>
            <person name="Olmedo-Alvarez G."/>
        </authorList>
    </citation>
    <scope>NUCLEOTIDE SEQUENCE [LARGE SCALE GENOMIC DNA]</scope>
    <source>
        <strain evidence="3">p1.1.43</strain>
    </source>
</reference>
<evidence type="ECO:0000256" key="1">
    <source>
        <dbReference type="SAM" id="Phobius"/>
    </source>
</evidence>
<sequence>MRNFYKNSLKYTYNLGDKQLVSFLLFEIFFIMSILFLHFFIVEDFYQLENIQSELLKINGIEEVKEFFVHSLMPFLFQGIYIHILMTISGLVFFRLFNVEELLKFINFMESVYSKKNLKRLMKLALILLFFFAVLFFAEDILPTNIGQVTKDIIGDLLLLLLSILLGSVIIIQLNIFKDLFKKRFIGFGFLITSSISIFYIFLTKGVPIGVSDILAYLILTLLYIFVISIYIFMIVFFILMSISISQAEYTSAKYGKDLFRRKIEVENLMAFMMCNFPGKVFSNVNLNLLKNHNIEDKILYEIYKLDNLSYYDKLQTVSYYLTINLKLESSKIRGQYILFRNKMNKHLSFFLLVNTIFIFAYVQFCPLFLLNRYYSSYY</sequence>
<keyword evidence="1" id="KW-0812">Transmembrane</keyword>
<dbReference type="PATRIC" id="fig|1150625.3.peg.3284"/>
<dbReference type="RefSeq" id="WP_059351903.1">
    <property type="nucleotide sequence ID" value="NZ_LDYG01000051.1"/>
</dbReference>
<feature type="transmembrane region" description="Helical" evidence="1">
    <location>
        <begin position="75"/>
        <end position="97"/>
    </location>
</feature>
<gene>
    <name evidence="2" type="ORF">Q75_15715</name>
</gene>
<feature type="transmembrane region" description="Helical" evidence="1">
    <location>
        <begin position="214"/>
        <end position="240"/>
    </location>
</feature>
<comment type="caution">
    <text evidence="2">The sequence shown here is derived from an EMBL/GenBank/DDBJ whole genome shotgun (WGS) entry which is preliminary data.</text>
</comment>
<dbReference type="STRING" id="1150625.Q75_15715"/>
<dbReference type="EMBL" id="LDYG01000051">
    <property type="protein sequence ID" value="KUP04434.1"/>
    <property type="molecule type" value="Genomic_DNA"/>
</dbReference>
<organism evidence="2 3">
    <name type="scientific">Bacillus coahuilensis p1.1.43</name>
    <dbReference type="NCBI Taxonomy" id="1150625"/>
    <lineage>
        <taxon>Bacteria</taxon>
        <taxon>Bacillati</taxon>
        <taxon>Bacillota</taxon>
        <taxon>Bacilli</taxon>
        <taxon>Bacillales</taxon>
        <taxon>Bacillaceae</taxon>
        <taxon>Bacillus</taxon>
    </lineage>
</organism>
<feature type="transmembrane region" description="Helical" evidence="1">
    <location>
        <begin position="184"/>
        <end position="202"/>
    </location>
</feature>
<keyword evidence="3" id="KW-1185">Reference proteome</keyword>
<dbReference type="Proteomes" id="UP000074108">
    <property type="component" value="Unassembled WGS sequence"/>
</dbReference>
<feature type="transmembrane region" description="Helical" evidence="1">
    <location>
        <begin position="348"/>
        <end position="370"/>
    </location>
</feature>
<keyword evidence="1" id="KW-1133">Transmembrane helix</keyword>
<name>A0A147K4T7_9BACI</name>
<feature type="transmembrane region" description="Helical" evidence="1">
    <location>
        <begin position="157"/>
        <end position="177"/>
    </location>
</feature>
<evidence type="ECO:0000313" key="2">
    <source>
        <dbReference type="EMBL" id="KUP04434.1"/>
    </source>
</evidence>
<feature type="transmembrane region" description="Helical" evidence="1">
    <location>
        <begin position="118"/>
        <end position="137"/>
    </location>
</feature>
<dbReference type="AlphaFoldDB" id="A0A147K4T7"/>
<feature type="transmembrane region" description="Helical" evidence="1">
    <location>
        <begin position="20"/>
        <end position="41"/>
    </location>
</feature>
<protein>
    <submittedName>
        <fullName evidence="2">Uncharacterized protein</fullName>
    </submittedName>
</protein>
<accession>A0A147K4T7</accession>
<evidence type="ECO:0000313" key="3">
    <source>
        <dbReference type="Proteomes" id="UP000074108"/>
    </source>
</evidence>